<accession>W7TK24</accession>
<evidence type="ECO:0000256" key="3">
    <source>
        <dbReference type="ARBA" id="ARBA00022448"/>
    </source>
</evidence>
<organism evidence="9 10">
    <name type="scientific">Nannochloropsis gaditana</name>
    <dbReference type="NCBI Taxonomy" id="72520"/>
    <lineage>
        <taxon>Eukaryota</taxon>
        <taxon>Sar</taxon>
        <taxon>Stramenopiles</taxon>
        <taxon>Ochrophyta</taxon>
        <taxon>Eustigmatophyceae</taxon>
        <taxon>Eustigmatales</taxon>
        <taxon>Monodopsidaceae</taxon>
        <taxon>Nannochloropsis</taxon>
    </lineage>
</organism>
<dbReference type="Proteomes" id="UP000019335">
    <property type="component" value="Unassembled WGS sequence"/>
</dbReference>
<comment type="subcellular location">
    <subcellularLocation>
        <location evidence="1">Cell membrane</location>
        <topology evidence="1">Multi-pass membrane protein</topology>
    </subcellularLocation>
</comment>
<sequence>MAVAHRHGDELRRYIRLKTFVCVLIAVLVGCCLSLLRVPFSGLFGLLTFVLNYIPNFGPIVATLLPLPLVVFSPDLSVTAKVLALVLPSLGHFFVGYYLEPRLFGEHLEVHPIIILLSLAFWSVLWGVSGMILSVPLIACMRIVCQNLEHPYARVAARIIEGRLFDAGLDGRNGGKPPCAGSEGPRGYYQNRTAEETPIQPVDNNEGKLQTVSTIRVAFPSKKSSSLNSGVNFYMPDVYIKIYGYVFLAEIKKL</sequence>
<reference evidence="9 10" key="1">
    <citation type="journal article" date="2014" name="Mol. Plant">
        <title>Chromosome Scale Genome Assembly and Transcriptome Profiling of Nannochloropsis gaditana in Nitrogen Depletion.</title>
        <authorList>
            <person name="Corteggiani Carpinelli E."/>
            <person name="Telatin A."/>
            <person name="Vitulo N."/>
            <person name="Forcato C."/>
            <person name="D'Angelo M."/>
            <person name="Schiavon R."/>
            <person name="Vezzi A."/>
            <person name="Giacometti G.M."/>
            <person name="Morosinotto T."/>
            <person name="Valle G."/>
        </authorList>
    </citation>
    <scope>NUCLEOTIDE SEQUENCE [LARGE SCALE GENOMIC DNA]</scope>
    <source>
        <strain evidence="9 10">B-31</strain>
    </source>
</reference>
<feature type="transmembrane region" description="Helical" evidence="8">
    <location>
        <begin position="111"/>
        <end position="133"/>
    </location>
</feature>
<dbReference type="GO" id="GO:0005886">
    <property type="term" value="C:plasma membrane"/>
    <property type="evidence" value="ECO:0007669"/>
    <property type="project" value="UniProtKB-SubCell"/>
</dbReference>
<evidence type="ECO:0000313" key="10">
    <source>
        <dbReference type="Proteomes" id="UP000019335"/>
    </source>
</evidence>
<evidence type="ECO:0000256" key="5">
    <source>
        <dbReference type="ARBA" id="ARBA00022692"/>
    </source>
</evidence>
<keyword evidence="7 8" id="KW-0472">Membrane</keyword>
<protein>
    <submittedName>
        <fullName evidence="9">Membrane protein-a permease</fullName>
    </submittedName>
</protein>
<keyword evidence="5 8" id="KW-0812">Transmembrane</keyword>
<keyword evidence="10" id="KW-1185">Reference proteome</keyword>
<evidence type="ECO:0000256" key="8">
    <source>
        <dbReference type="SAM" id="Phobius"/>
    </source>
</evidence>
<comment type="caution">
    <text evidence="9">The sequence shown here is derived from an EMBL/GenBank/DDBJ whole genome shotgun (WGS) entry which is preliminary data.</text>
</comment>
<proteinExistence type="inferred from homology"/>
<dbReference type="AlphaFoldDB" id="W7TK24"/>
<evidence type="ECO:0000313" key="9">
    <source>
        <dbReference type="EMBL" id="EWM20746.1"/>
    </source>
</evidence>
<keyword evidence="6 8" id="KW-1133">Transmembrane helix</keyword>
<keyword evidence="4" id="KW-1003">Cell membrane</keyword>
<keyword evidence="3" id="KW-0813">Transport</keyword>
<dbReference type="PROSITE" id="PS51257">
    <property type="entry name" value="PROKAR_LIPOPROTEIN"/>
    <property type="match status" value="1"/>
</dbReference>
<dbReference type="PANTHER" id="PTHR21716:SF53">
    <property type="entry name" value="PERMEASE PERM-RELATED"/>
    <property type="match status" value="1"/>
</dbReference>
<comment type="similarity">
    <text evidence="2">Belongs to the autoinducer-2 exporter (AI-2E) (TC 2.A.86) family.</text>
</comment>
<evidence type="ECO:0000256" key="4">
    <source>
        <dbReference type="ARBA" id="ARBA00022475"/>
    </source>
</evidence>
<dbReference type="OrthoDB" id="205312at2759"/>
<feature type="transmembrane region" description="Helical" evidence="8">
    <location>
        <begin position="82"/>
        <end position="99"/>
    </location>
</feature>
<evidence type="ECO:0000256" key="7">
    <source>
        <dbReference type="ARBA" id="ARBA00023136"/>
    </source>
</evidence>
<evidence type="ECO:0000256" key="1">
    <source>
        <dbReference type="ARBA" id="ARBA00004651"/>
    </source>
</evidence>
<name>W7TK24_9STRA</name>
<gene>
    <name evidence="9" type="ORF">Naga_100249g9</name>
</gene>
<dbReference type="PANTHER" id="PTHR21716">
    <property type="entry name" value="TRANSMEMBRANE PROTEIN"/>
    <property type="match status" value="1"/>
</dbReference>
<evidence type="ECO:0000256" key="6">
    <source>
        <dbReference type="ARBA" id="ARBA00022989"/>
    </source>
</evidence>
<evidence type="ECO:0000256" key="2">
    <source>
        <dbReference type="ARBA" id="ARBA00009773"/>
    </source>
</evidence>
<dbReference type="Pfam" id="PF01594">
    <property type="entry name" value="AI-2E_transport"/>
    <property type="match status" value="1"/>
</dbReference>
<feature type="transmembrane region" description="Helical" evidence="8">
    <location>
        <begin position="20"/>
        <end position="40"/>
    </location>
</feature>
<dbReference type="InterPro" id="IPR002549">
    <property type="entry name" value="AI-2E-like"/>
</dbReference>
<feature type="transmembrane region" description="Helical" evidence="8">
    <location>
        <begin position="46"/>
        <end position="70"/>
    </location>
</feature>
<dbReference type="EMBL" id="AZIL01002835">
    <property type="protein sequence ID" value="EWM20746.1"/>
    <property type="molecule type" value="Genomic_DNA"/>
</dbReference>